<dbReference type="SUPFAM" id="SSF51395">
    <property type="entry name" value="FMN-linked oxidoreductases"/>
    <property type="match status" value="1"/>
</dbReference>
<comment type="catalytic activity">
    <reaction evidence="11">
        <text>5,6-dihydrouridine(16) in tRNA + NADP(+) = uridine(16) in tRNA + NADPH + H(+)</text>
        <dbReference type="Rhea" id="RHEA:53376"/>
        <dbReference type="Rhea" id="RHEA-COMP:13543"/>
        <dbReference type="Rhea" id="RHEA-COMP:13544"/>
        <dbReference type="ChEBI" id="CHEBI:15378"/>
        <dbReference type="ChEBI" id="CHEBI:57783"/>
        <dbReference type="ChEBI" id="CHEBI:58349"/>
        <dbReference type="ChEBI" id="CHEBI:65315"/>
        <dbReference type="ChEBI" id="CHEBI:74443"/>
        <dbReference type="EC" id="1.3.1.88"/>
    </reaction>
    <physiologicalReaction direction="right-to-left" evidence="11">
        <dbReference type="Rhea" id="RHEA:53378"/>
    </physiologicalReaction>
</comment>
<reference evidence="17" key="1">
    <citation type="submission" date="2025-08" db="UniProtKB">
        <authorList>
            <consortium name="RefSeq"/>
        </authorList>
    </citation>
    <scope>IDENTIFICATION</scope>
</reference>
<protein>
    <recommendedName>
        <fullName evidence="9">tRNA-dihydrouridine(16/17) synthase [NAD(P)(+)]</fullName>
        <ecNumber evidence="9">1.3.1.88</ecNumber>
    </recommendedName>
</protein>
<dbReference type="InterPro" id="IPR035587">
    <property type="entry name" value="DUS-like_FMN-bd"/>
</dbReference>
<evidence type="ECO:0000256" key="1">
    <source>
        <dbReference type="ARBA" id="ARBA00001917"/>
    </source>
</evidence>
<keyword evidence="3" id="KW-0288">FMN</keyword>
<evidence type="ECO:0000256" key="6">
    <source>
        <dbReference type="ARBA" id="ARBA00023002"/>
    </source>
</evidence>
<keyword evidence="6" id="KW-0560">Oxidoreductase</keyword>
<evidence type="ECO:0000256" key="8">
    <source>
        <dbReference type="ARBA" id="ARBA00038313"/>
    </source>
</evidence>
<evidence type="ECO:0000313" key="16">
    <source>
        <dbReference type="Proteomes" id="UP000695022"/>
    </source>
</evidence>
<organism evidence="16 17">
    <name type="scientific">Priapulus caudatus</name>
    <name type="common">Priapulid worm</name>
    <dbReference type="NCBI Taxonomy" id="37621"/>
    <lineage>
        <taxon>Eukaryota</taxon>
        <taxon>Metazoa</taxon>
        <taxon>Ecdysozoa</taxon>
        <taxon>Scalidophora</taxon>
        <taxon>Priapulida</taxon>
        <taxon>Priapulimorpha</taxon>
        <taxon>Priapulimorphida</taxon>
        <taxon>Priapulidae</taxon>
        <taxon>Priapulus</taxon>
    </lineage>
</organism>
<accession>A0ABM1EPV8</accession>
<feature type="domain" description="DUS-like FMN-binding" evidence="15">
    <location>
        <begin position="3"/>
        <end position="207"/>
    </location>
</feature>
<evidence type="ECO:0000256" key="3">
    <source>
        <dbReference type="ARBA" id="ARBA00022643"/>
    </source>
</evidence>
<keyword evidence="4" id="KW-0819">tRNA processing</keyword>
<evidence type="ECO:0000259" key="15">
    <source>
        <dbReference type="Pfam" id="PF01207"/>
    </source>
</evidence>
<keyword evidence="5" id="KW-0521">NADP</keyword>
<evidence type="ECO:0000256" key="5">
    <source>
        <dbReference type="ARBA" id="ARBA00022857"/>
    </source>
</evidence>
<evidence type="ECO:0000256" key="2">
    <source>
        <dbReference type="ARBA" id="ARBA00022630"/>
    </source>
</evidence>
<dbReference type="RefSeq" id="XP_014674229.1">
    <property type="nucleotide sequence ID" value="XM_014818743.1"/>
</dbReference>
<feature type="region of interest" description="Disordered" evidence="14">
    <location>
        <begin position="346"/>
        <end position="523"/>
    </location>
</feature>
<proteinExistence type="inferred from homology"/>
<comment type="similarity">
    <text evidence="8">Belongs to the Dus family. Dus1 subfamily.</text>
</comment>
<dbReference type="Proteomes" id="UP000695022">
    <property type="component" value="Unplaced"/>
</dbReference>
<keyword evidence="16" id="KW-1185">Reference proteome</keyword>
<evidence type="ECO:0000256" key="11">
    <source>
        <dbReference type="ARBA" id="ARBA00047652"/>
    </source>
</evidence>
<dbReference type="CDD" id="cd02801">
    <property type="entry name" value="DUS_like_FMN"/>
    <property type="match status" value="1"/>
</dbReference>
<dbReference type="GeneID" id="106814426"/>
<keyword evidence="7" id="KW-0520">NAD</keyword>
<keyword evidence="2" id="KW-0285">Flavoprotein</keyword>
<evidence type="ECO:0000256" key="14">
    <source>
        <dbReference type="SAM" id="MobiDB-lite"/>
    </source>
</evidence>
<evidence type="ECO:0000256" key="13">
    <source>
        <dbReference type="ARBA" id="ARBA00049467"/>
    </source>
</evidence>
<feature type="compositionally biased region" description="Basic and acidic residues" evidence="14">
    <location>
        <begin position="485"/>
        <end position="498"/>
    </location>
</feature>
<dbReference type="PROSITE" id="PS01136">
    <property type="entry name" value="UPF0034"/>
    <property type="match status" value="1"/>
</dbReference>
<dbReference type="PANTHER" id="PTHR11082">
    <property type="entry name" value="TRNA-DIHYDROURIDINE SYNTHASE"/>
    <property type="match status" value="1"/>
</dbReference>
<dbReference type="EC" id="1.3.1.88" evidence="9"/>
<dbReference type="Pfam" id="PF01207">
    <property type="entry name" value="Dus"/>
    <property type="match status" value="1"/>
</dbReference>
<name>A0ABM1EPV8_PRICU</name>
<dbReference type="PANTHER" id="PTHR11082:SF5">
    <property type="entry name" value="TRNA-DIHYDROURIDINE(16_17) SYNTHASE [NAD(P)(+)]-LIKE"/>
    <property type="match status" value="1"/>
</dbReference>
<sequence length="523" mass="56455">MVEHCCEAIDLNLGCPQAIAKRGHYGSFLQDEWDLIHSIVSAAHKELSVPVCCKLRVFPEIEKTVKYARMLEKAGAQLLVVHGRAREQRGPLTGIASWKHIAAVKKAVRVPVVANGNVQFTADVERCLAETGADAVMSAEGCLHNPALFRGGHPPNWGVGEEYLRLAARHPCPTSYVRGHLFKLCHHTLQRYKELRDRMAQAKTVKDFGPIIEAIKIQCLKDEEKYKTDKTGMVTEFNLPHWVCQPYVRPHIPEKCCAPAAAAAAAARAAASEPSKRIMDEVIVDGVALSRKKLKRLRRNPRLDFSVEKVPRQEVCAGCTNTKGLKCEFNLCKICCRAKRLRDSVECQGHRSSRSNRKANGAQSVTPGGDGGPAASPPDAPAERADGESEPTAMADQDGGTAGGEGDEERGGADNQIISADDRMSGGRDISADNTVESRQDSLADSKVEHDREISADDRTSGGRESATDNVIVGVREQAAGNAASDERGSPADSREGGGAESMSARGGVKEEVEESPEVSPDV</sequence>
<feature type="compositionally biased region" description="Basic and acidic residues" evidence="14">
    <location>
        <begin position="436"/>
        <end position="462"/>
    </location>
</feature>
<evidence type="ECO:0000256" key="9">
    <source>
        <dbReference type="ARBA" id="ARBA00038890"/>
    </source>
</evidence>
<evidence type="ECO:0000256" key="12">
    <source>
        <dbReference type="ARBA" id="ARBA00048934"/>
    </source>
</evidence>
<gene>
    <name evidence="17" type="primary">LOC106814426</name>
</gene>
<comment type="cofactor">
    <cofactor evidence="1">
        <name>FMN</name>
        <dbReference type="ChEBI" id="CHEBI:58210"/>
    </cofactor>
</comment>
<dbReference type="Gene3D" id="3.20.20.70">
    <property type="entry name" value="Aldolase class I"/>
    <property type="match status" value="1"/>
</dbReference>
<evidence type="ECO:0000256" key="4">
    <source>
        <dbReference type="ARBA" id="ARBA00022694"/>
    </source>
</evidence>
<comment type="catalytic activity">
    <reaction evidence="13">
        <text>5,6-dihydrouridine(17) in tRNA + NADP(+) = uridine(17) in tRNA + NADPH + H(+)</text>
        <dbReference type="Rhea" id="RHEA:53368"/>
        <dbReference type="Rhea" id="RHEA-COMP:13541"/>
        <dbReference type="Rhea" id="RHEA-COMP:13542"/>
        <dbReference type="ChEBI" id="CHEBI:15378"/>
        <dbReference type="ChEBI" id="CHEBI:57783"/>
        <dbReference type="ChEBI" id="CHEBI:58349"/>
        <dbReference type="ChEBI" id="CHEBI:65315"/>
        <dbReference type="ChEBI" id="CHEBI:74443"/>
        <dbReference type="EC" id="1.3.1.88"/>
    </reaction>
    <physiologicalReaction direction="right-to-left" evidence="13">
        <dbReference type="Rhea" id="RHEA:53370"/>
    </physiologicalReaction>
</comment>
<evidence type="ECO:0000256" key="7">
    <source>
        <dbReference type="ARBA" id="ARBA00023027"/>
    </source>
</evidence>
<dbReference type="InterPro" id="IPR013785">
    <property type="entry name" value="Aldolase_TIM"/>
</dbReference>
<evidence type="ECO:0000313" key="17">
    <source>
        <dbReference type="RefSeq" id="XP_014674229.1"/>
    </source>
</evidence>
<dbReference type="InterPro" id="IPR018517">
    <property type="entry name" value="tRNA_hU_synthase_CS"/>
</dbReference>
<comment type="catalytic activity">
    <reaction evidence="10">
        <text>5,6-dihydrouridine(17) in tRNA + NAD(+) = uridine(17) in tRNA + NADH + H(+)</text>
        <dbReference type="Rhea" id="RHEA:53372"/>
        <dbReference type="Rhea" id="RHEA-COMP:13541"/>
        <dbReference type="Rhea" id="RHEA-COMP:13542"/>
        <dbReference type="ChEBI" id="CHEBI:15378"/>
        <dbReference type="ChEBI" id="CHEBI:57540"/>
        <dbReference type="ChEBI" id="CHEBI:57945"/>
        <dbReference type="ChEBI" id="CHEBI:65315"/>
        <dbReference type="ChEBI" id="CHEBI:74443"/>
        <dbReference type="EC" id="1.3.1.88"/>
    </reaction>
    <physiologicalReaction direction="right-to-left" evidence="10">
        <dbReference type="Rhea" id="RHEA:53374"/>
    </physiologicalReaction>
</comment>
<evidence type="ECO:0000256" key="10">
    <source>
        <dbReference type="ARBA" id="ARBA00047287"/>
    </source>
</evidence>
<comment type="catalytic activity">
    <reaction evidence="12">
        <text>5,6-dihydrouridine(16) in tRNA + NAD(+) = uridine(16) in tRNA + NADH + H(+)</text>
        <dbReference type="Rhea" id="RHEA:53380"/>
        <dbReference type="Rhea" id="RHEA-COMP:13543"/>
        <dbReference type="Rhea" id="RHEA-COMP:13544"/>
        <dbReference type="ChEBI" id="CHEBI:15378"/>
        <dbReference type="ChEBI" id="CHEBI:57540"/>
        <dbReference type="ChEBI" id="CHEBI:57945"/>
        <dbReference type="ChEBI" id="CHEBI:65315"/>
        <dbReference type="ChEBI" id="CHEBI:74443"/>
        <dbReference type="EC" id="1.3.1.88"/>
    </reaction>
    <physiologicalReaction direction="right-to-left" evidence="12">
        <dbReference type="Rhea" id="RHEA:53382"/>
    </physiologicalReaction>
</comment>